<evidence type="ECO:0000313" key="9">
    <source>
        <dbReference type="Proteomes" id="UP000015453"/>
    </source>
</evidence>
<dbReference type="InterPro" id="IPR045199">
    <property type="entry name" value="ATAD2-like"/>
</dbReference>
<evidence type="ECO:0000256" key="4">
    <source>
        <dbReference type="ARBA" id="ARBA00023117"/>
    </source>
</evidence>
<dbReference type="PRINTS" id="PR00503">
    <property type="entry name" value="BROMODOMAIN"/>
</dbReference>
<evidence type="ECO:0000313" key="8">
    <source>
        <dbReference type="EMBL" id="EPS64051.1"/>
    </source>
</evidence>
<dbReference type="EMBL" id="AUSU01005065">
    <property type="protein sequence ID" value="EPS64051.1"/>
    <property type="molecule type" value="Genomic_DNA"/>
</dbReference>
<dbReference type="GO" id="GO:0005524">
    <property type="term" value="F:ATP binding"/>
    <property type="evidence" value="ECO:0007669"/>
    <property type="project" value="UniProtKB-KW"/>
</dbReference>
<keyword evidence="3" id="KW-0067">ATP-binding</keyword>
<gene>
    <name evidence="8" type="ORF">M569_10731</name>
</gene>
<dbReference type="InterPro" id="IPR001487">
    <property type="entry name" value="Bromodomain"/>
</dbReference>
<dbReference type="Gene3D" id="1.20.920.10">
    <property type="entry name" value="Bromodomain-like"/>
    <property type="match status" value="1"/>
</dbReference>
<comment type="similarity">
    <text evidence="1">Belongs to the AAA ATPase family.</text>
</comment>
<dbReference type="InterPro" id="IPR036427">
    <property type="entry name" value="Bromodomain-like_sf"/>
</dbReference>
<feature type="non-terminal residue" evidence="8">
    <location>
        <position position="282"/>
    </location>
</feature>
<keyword evidence="4 5" id="KW-0103">Bromodomain</keyword>
<dbReference type="Pfam" id="PF00439">
    <property type="entry name" value="Bromodomain"/>
    <property type="match status" value="1"/>
</dbReference>
<reference evidence="8 9" key="1">
    <citation type="journal article" date="2013" name="BMC Genomics">
        <title>The miniature genome of a carnivorous plant Genlisea aurea contains a low number of genes and short non-coding sequences.</title>
        <authorList>
            <person name="Leushkin E.V."/>
            <person name="Sutormin R.A."/>
            <person name="Nabieva E.R."/>
            <person name="Penin A.A."/>
            <person name="Kondrashov A.S."/>
            <person name="Logacheva M.D."/>
        </authorList>
    </citation>
    <scope>NUCLEOTIDE SEQUENCE [LARGE SCALE GENOMIC DNA]</scope>
</reference>
<dbReference type="PROSITE" id="PS50014">
    <property type="entry name" value="BROMODOMAIN_2"/>
    <property type="match status" value="1"/>
</dbReference>
<feature type="region of interest" description="Disordered" evidence="6">
    <location>
        <begin position="112"/>
        <end position="221"/>
    </location>
</feature>
<evidence type="ECO:0000256" key="1">
    <source>
        <dbReference type="ARBA" id="ARBA00006914"/>
    </source>
</evidence>
<name>S8CHK3_9LAMI</name>
<dbReference type="GO" id="GO:0006334">
    <property type="term" value="P:nucleosome assembly"/>
    <property type="evidence" value="ECO:0007669"/>
    <property type="project" value="TreeGrafter"/>
</dbReference>
<protein>
    <recommendedName>
        <fullName evidence="7">Bromo domain-containing protein</fullName>
    </recommendedName>
</protein>
<dbReference type="GO" id="GO:0045815">
    <property type="term" value="P:transcription initiation-coupled chromatin remodeling"/>
    <property type="evidence" value="ECO:0007669"/>
    <property type="project" value="TreeGrafter"/>
</dbReference>
<dbReference type="GO" id="GO:0003682">
    <property type="term" value="F:chromatin binding"/>
    <property type="evidence" value="ECO:0007669"/>
    <property type="project" value="TreeGrafter"/>
</dbReference>
<organism evidence="8 9">
    <name type="scientific">Genlisea aurea</name>
    <dbReference type="NCBI Taxonomy" id="192259"/>
    <lineage>
        <taxon>Eukaryota</taxon>
        <taxon>Viridiplantae</taxon>
        <taxon>Streptophyta</taxon>
        <taxon>Embryophyta</taxon>
        <taxon>Tracheophyta</taxon>
        <taxon>Spermatophyta</taxon>
        <taxon>Magnoliopsida</taxon>
        <taxon>eudicotyledons</taxon>
        <taxon>Gunneridae</taxon>
        <taxon>Pentapetalae</taxon>
        <taxon>asterids</taxon>
        <taxon>lamiids</taxon>
        <taxon>Lamiales</taxon>
        <taxon>Lentibulariaceae</taxon>
        <taxon>Genlisea</taxon>
    </lineage>
</organism>
<feature type="non-terminal residue" evidence="8">
    <location>
        <position position="1"/>
    </location>
</feature>
<feature type="domain" description="Bromo" evidence="7">
    <location>
        <begin position="11"/>
        <end position="73"/>
    </location>
</feature>
<evidence type="ECO:0000256" key="5">
    <source>
        <dbReference type="PROSITE-ProRule" id="PRU00035"/>
    </source>
</evidence>
<dbReference type="FunFam" id="1.20.920.10:FF:000037">
    <property type="entry name" value="ATPase family AAA domain-containing protein"/>
    <property type="match status" value="1"/>
</dbReference>
<dbReference type="OrthoDB" id="5421at2759"/>
<evidence type="ECO:0000256" key="6">
    <source>
        <dbReference type="SAM" id="MobiDB-lite"/>
    </source>
</evidence>
<comment type="caution">
    <text evidence="8">The sequence shown here is derived from an EMBL/GenBank/DDBJ whole genome shotgun (WGS) entry which is preliminary data.</text>
</comment>
<dbReference type="InterPro" id="IPR018359">
    <property type="entry name" value="Bromodomain_CS"/>
</dbReference>
<evidence type="ECO:0000259" key="7">
    <source>
        <dbReference type="PROSITE" id="PS50014"/>
    </source>
</evidence>
<dbReference type="PROSITE" id="PS00633">
    <property type="entry name" value="BROMODOMAIN_1"/>
    <property type="match status" value="1"/>
</dbReference>
<dbReference type="PANTHER" id="PTHR23069:SF0">
    <property type="entry name" value="TAT-BINDING HOMOLOG 7"/>
    <property type="match status" value="1"/>
</dbReference>
<sequence length="282" mass="31014">RILYDKRFSAFHYPVTDEDAPNYHTIITNPMDMATLLQRVDSGKYITCKSFLEDFDLILSNAKKYNGDDYNGARIVSRACELRDAVHGMLTQMDPTLVAYCDKIADEGGPVPLLDDAQMMPGPAQQQPQSPVLTRASARLRNVNVDEELTKSEKKHPDGARPGTYSTTSPEEEGGVDLSPVDPSAGANLSPVGPSANADLPPPPPVDSSAEKDESAGGMDRLKQAFVARTAGYGIPEMERLYTRVMKAVFDVKRRQTGRKEDLKAASIMKLLFGFAEDESRW</sequence>
<dbReference type="SMART" id="SM00297">
    <property type="entry name" value="BROMO"/>
    <property type="match status" value="1"/>
</dbReference>
<feature type="compositionally biased region" description="Basic and acidic residues" evidence="6">
    <location>
        <begin position="148"/>
        <end position="159"/>
    </location>
</feature>
<dbReference type="PANTHER" id="PTHR23069">
    <property type="entry name" value="AAA DOMAIN-CONTAINING"/>
    <property type="match status" value="1"/>
</dbReference>
<evidence type="ECO:0000256" key="3">
    <source>
        <dbReference type="ARBA" id="ARBA00022840"/>
    </source>
</evidence>
<dbReference type="GO" id="GO:0016887">
    <property type="term" value="F:ATP hydrolysis activity"/>
    <property type="evidence" value="ECO:0007669"/>
    <property type="project" value="TreeGrafter"/>
</dbReference>
<feature type="compositionally biased region" description="Low complexity" evidence="6">
    <location>
        <begin position="117"/>
        <end position="131"/>
    </location>
</feature>
<dbReference type="AlphaFoldDB" id="S8CHK3"/>
<keyword evidence="2" id="KW-0547">Nucleotide-binding</keyword>
<dbReference type="GO" id="GO:0042393">
    <property type="term" value="F:histone binding"/>
    <property type="evidence" value="ECO:0007669"/>
    <property type="project" value="TreeGrafter"/>
</dbReference>
<keyword evidence="9" id="KW-1185">Reference proteome</keyword>
<proteinExistence type="inferred from homology"/>
<dbReference type="SUPFAM" id="SSF47370">
    <property type="entry name" value="Bromodomain"/>
    <property type="match status" value="1"/>
</dbReference>
<accession>S8CHK3</accession>
<evidence type="ECO:0000256" key="2">
    <source>
        <dbReference type="ARBA" id="ARBA00022741"/>
    </source>
</evidence>
<dbReference type="Proteomes" id="UP000015453">
    <property type="component" value="Unassembled WGS sequence"/>
</dbReference>
<dbReference type="GO" id="GO:0006337">
    <property type="term" value="P:nucleosome disassembly"/>
    <property type="evidence" value="ECO:0007669"/>
    <property type="project" value="TreeGrafter"/>
</dbReference>
<dbReference type="GO" id="GO:0005634">
    <property type="term" value="C:nucleus"/>
    <property type="evidence" value="ECO:0007669"/>
    <property type="project" value="TreeGrafter"/>
</dbReference>
<feature type="compositionally biased region" description="Basic and acidic residues" evidence="6">
    <location>
        <begin position="209"/>
        <end position="221"/>
    </location>
</feature>